<dbReference type="Proteomes" id="UP000314294">
    <property type="component" value="Unassembled WGS sequence"/>
</dbReference>
<feature type="region of interest" description="Disordered" evidence="1">
    <location>
        <begin position="1"/>
        <end position="22"/>
    </location>
</feature>
<proteinExistence type="predicted"/>
<evidence type="ECO:0000313" key="2">
    <source>
        <dbReference type="EMBL" id="TNN28310.1"/>
    </source>
</evidence>
<keyword evidence="3" id="KW-1185">Reference proteome</keyword>
<protein>
    <submittedName>
        <fullName evidence="2">Uncharacterized protein</fullName>
    </submittedName>
</protein>
<dbReference type="AlphaFoldDB" id="A0A4Z2EIC1"/>
<evidence type="ECO:0000313" key="3">
    <source>
        <dbReference type="Proteomes" id="UP000314294"/>
    </source>
</evidence>
<gene>
    <name evidence="2" type="ORF">EYF80_061540</name>
</gene>
<sequence>MRFRREAEETEMNQSGSKTELSFFPPRQSNCLHLSSHLPLATPTSSVPQSLHLVLMPVSPVAHSLVSPCLLRSPHLSSATLFCVFSDRALERSTLCLYISVCSVPDVLSKGSLFALLPPESCRWVHPDTPVTVRDRSVK</sequence>
<organism evidence="2 3">
    <name type="scientific">Liparis tanakae</name>
    <name type="common">Tanaka's snailfish</name>
    <dbReference type="NCBI Taxonomy" id="230148"/>
    <lineage>
        <taxon>Eukaryota</taxon>
        <taxon>Metazoa</taxon>
        <taxon>Chordata</taxon>
        <taxon>Craniata</taxon>
        <taxon>Vertebrata</taxon>
        <taxon>Euteleostomi</taxon>
        <taxon>Actinopterygii</taxon>
        <taxon>Neopterygii</taxon>
        <taxon>Teleostei</taxon>
        <taxon>Neoteleostei</taxon>
        <taxon>Acanthomorphata</taxon>
        <taxon>Eupercaria</taxon>
        <taxon>Perciformes</taxon>
        <taxon>Cottioidei</taxon>
        <taxon>Cottales</taxon>
        <taxon>Liparidae</taxon>
        <taxon>Liparis</taxon>
    </lineage>
</organism>
<dbReference type="EMBL" id="SRLO01007047">
    <property type="protein sequence ID" value="TNN28310.1"/>
    <property type="molecule type" value="Genomic_DNA"/>
</dbReference>
<accession>A0A4Z2EIC1</accession>
<comment type="caution">
    <text evidence="2">The sequence shown here is derived from an EMBL/GenBank/DDBJ whole genome shotgun (WGS) entry which is preliminary data.</text>
</comment>
<reference evidence="2 3" key="1">
    <citation type="submission" date="2019-03" db="EMBL/GenBank/DDBJ databases">
        <title>First draft genome of Liparis tanakae, snailfish: a comprehensive survey of snailfish specific genes.</title>
        <authorList>
            <person name="Kim W."/>
            <person name="Song I."/>
            <person name="Jeong J.-H."/>
            <person name="Kim D."/>
            <person name="Kim S."/>
            <person name="Ryu S."/>
            <person name="Song J.Y."/>
            <person name="Lee S.K."/>
        </authorList>
    </citation>
    <scope>NUCLEOTIDE SEQUENCE [LARGE SCALE GENOMIC DNA]</scope>
    <source>
        <tissue evidence="2">Muscle</tissue>
    </source>
</reference>
<name>A0A4Z2EIC1_9TELE</name>
<evidence type="ECO:0000256" key="1">
    <source>
        <dbReference type="SAM" id="MobiDB-lite"/>
    </source>
</evidence>